<dbReference type="Pfam" id="PF12770">
    <property type="entry name" value="CHAT"/>
    <property type="match status" value="1"/>
</dbReference>
<dbReference type="InterPro" id="IPR024983">
    <property type="entry name" value="CHAT_dom"/>
</dbReference>
<dbReference type="Proteomes" id="UP000003781">
    <property type="component" value="Unassembled WGS sequence"/>
</dbReference>
<dbReference type="Pfam" id="PF05226">
    <property type="entry name" value="CHASE2"/>
    <property type="match status" value="1"/>
</dbReference>
<evidence type="ECO:0000259" key="2">
    <source>
        <dbReference type="SMART" id="SM01080"/>
    </source>
</evidence>
<feature type="transmembrane region" description="Helical" evidence="1">
    <location>
        <begin position="809"/>
        <end position="825"/>
    </location>
</feature>
<dbReference type="AlphaFoldDB" id="A3IXK5"/>
<feature type="domain" description="CHASE2" evidence="2">
    <location>
        <begin position="462"/>
        <end position="774"/>
    </location>
</feature>
<keyword evidence="4" id="KW-1185">Reference proteome</keyword>
<protein>
    <recommendedName>
        <fullName evidence="2">CHASE2 domain-containing protein</fullName>
    </recommendedName>
</protein>
<dbReference type="EMBL" id="AAXW01000066">
    <property type="protein sequence ID" value="EAZ88807.1"/>
    <property type="molecule type" value="Genomic_DNA"/>
</dbReference>
<sequence>MSILVVLKLGKGDWQQGFSNITVQLWENNNQIPLQFIGSLPSAPELGQIYQHWRKLYKALSGNLSFRRGSQVLDIEFDEEDVTQVCDEEFFTLCDQLKHNFNLWLDYPAFSRLEGQLRTHLNINTEIRVIIETENEQLRRFPWHIWRFFEDYPYAEVSLSPLEYRRTPKVKRQNVSQVRILAILGNSTGIDVEQDKQMLQQLQGVEIVWLVEPQRQELDDKLWDEQGWDIFFFAGHSWTHDEQGTGYLEINPTQSITIEHLRNALKAALANGLKLGIFNSCDGLGLGRELASLSIPQIIVMREAIPDVVAQNFLKMFLRSFSGGKTFYLAVREARERLQGLESEFPCASWLPVICQNPTETSFSWPQLQKYPDTIQTKNIVQSSDTIQTQPTAKNQNTVESLDTIQNQNTVKLSNTIKTQDTAKTQPSRVLEKFYKFRLTRLLLMSIPLTLVVMGVRWLGLLQSMELKAFDMLMRQRPSESADSRLLIIGMDEKDISQYGHPLPDDKLAQLINTINAHQPAVIGIDIFRNIPVPSKTSPGYQQLSQTLQNSDNVIAICSSGNGSETQSIAPPPQISKQQVGFVDLYDDKQPTNGQDDTVRRYLLSRSASLLEVPSRCQTSYSFALQLAYRYLDAQGISGVPNEDKNWQFGSVIFKRLRNRSGGYQRLNDRGNQLFINYRNTPQIAKQIPIRSILDGHFDLLRIRDRIVLIGVTAASVNDSHDTPLGEIRGIYIHSHVISEMISAVKDERPLLWSWPQWGDMLWIWVWSLTGGIIVWKVRRPLYKGIGISVAVVVLWGVCWFILLQGGWVPFVPSILAMVIMVGFAETKM</sequence>
<accession>A3IXK5</accession>
<dbReference type="RefSeq" id="WP_008278114.1">
    <property type="nucleotide sequence ID" value="NZ_AAXW01000066.1"/>
</dbReference>
<name>A3IXK5_9CHRO</name>
<dbReference type="eggNOG" id="COG4252">
    <property type="taxonomic scope" value="Bacteria"/>
</dbReference>
<feature type="transmembrane region" description="Helical" evidence="1">
    <location>
        <begin position="785"/>
        <end position="803"/>
    </location>
</feature>
<dbReference type="OrthoDB" id="444941at2"/>
<proteinExistence type="predicted"/>
<comment type="caution">
    <text evidence="3">The sequence shown here is derived from an EMBL/GenBank/DDBJ whole genome shotgun (WGS) entry which is preliminary data.</text>
</comment>
<keyword evidence="1" id="KW-0472">Membrane</keyword>
<dbReference type="InterPro" id="IPR007890">
    <property type="entry name" value="CHASE2"/>
</dbReference>
<evidence type="ECO:0000256" key="1">
    <source>
        <dbReference type="SAM" id="Phobius"/>
    </source>
</evidence>
<evidence type="ECO:0000313" key="3">
    <source>
        <dbReference type="EMBL" id="EAZ88807.1"/>
    </source>
</evidence>
<dbReference type="SMART" id="SM01080">
    <property type="entry name" value="CHASE2"/>
    <property type="match status" value="1"/>
</dbReference>
<organism evidence="3 4">
    <name type="scientific">Crocosphaera chwakensis CCY0110</name>
    <dbReference type="NCBI Taxonomy" id="391612"/>
    <lineage>
        <taxon>Bacteria</taxon>
        <taxon>Bacillati</taxon>
        <taxon>Cyanobacteriota</taxon>
        <taxon>Cyanophyceae</taxon>
        <taxon>Oscillatoriophycideae</taxon>
        <taxon>Chroococcales</taxon>
        <taxon>Aphanothecaceae</taxon>
        <taxon>Crocosphaera</taxon>
        <taxon>Crocosphaera chwakensis</taxon>
    </lineage>
</organism>
<keyword evidence="1" id="KW-0812">Transmembrane</keyword>
<evidence type="ECO:0000313" key="4">
    <source>
        <dbReference type="Proteomes" id="UP000003781"/>
    </source>
</evidence>
<gene>
    <name evidence="3" type="ORF">CY0110_01100</name>
</gene>
<reference evidence="3 4" key="1">
    <citation type="submission" date="2007-03" db="EMBL/GenBank/DDBJ databases">
        <authorList>
            <person name="Stal L."/>
            <person name="Ferriera S."/>
            <person name="Johnson J."/>
            <person name="Kravitz S."/>
            <person name="Beeson K."/>
            <person name="Sutton G."/>
            <person name="Rogers Y.-H."/>
            <person name="Friedman R."/>
            <person name="Frazier M."/>
            <person name="Venter J.C."/>
        </authorList>
    </citation>
    <scope>NUCLEOTIDE SEQUENCE [LARGE SCALE GENOMIC DNA]</scope>
    <source>
        <strain evidence="3 4">CCY0110</strain>
    </source>
</reference>
<keyword evidence="1" id="KW-1133">Transmembrane helix</keyword>
<feature type="transmembrane region" description="Helical" evidence="1">
    <location>
        <begin position="761"/>
        <end position="778"/>
    </location>
</feature>